<comment type="caution">
    <text evidence="1">The sequence shown here is derived from an EMBL/GenBank/DDBJ whole genome shotgun (WGS) entry which is preliminary data.</text>
</comment>
<proteinExistence type="predicted"/>
<name>A0AAD9A0V7_9PEZI</name>
<keyword evidence="2" id="KW-1185">Reference proteome</keyword>
<evidence type="ECO:0000313" key="1">
    <source>
        <dbReference type="EMBL" id="KAK1838102.1"/>
    </source>
</evidence>
<organism evidence="1 2">
    <name type="scientific">Colletotrichum chrysophilum</name>
    <dbReference type="NCBI Taxonomy" id="1836956"/>
    <lineage>
        <taxon>Eukaryota</taxon>
        <taxon>Fungi</taxon>
        <taxon>Dikarya</taxon>
        <taxon>Ascomycota</taxon>
        <taxon>Pezizomycotina</taxon>
        <taxon>Sordariomycetes</taxon>
        <taxon>Hypocreomycetidae</taxon>
        <taxon>Glomerellales</taxon>
        <taxon>Glomerellaceae</taxon>
        <taxon>Colletotrichum</taxon>
        <taxon>Colletotrichum gloeosporioides species complex</taxon>
    </lineage>
</organism>
<protein>
    <submittedName>
        <fullName evidence="1">Uncharacterized protein</fullName>
    </submittedName>
</protein>
<dbReference type="AlphaFoldDB" id="A0AAD9A0V7"/>
<evidence type="ECO:0000313" key="2">
    <source>
        <dbReference type="Proteomes" id="UP001243330"/>
    </source>
</evidence>
<sequence length="170" mass="19143">MVSVLFGCLRTVFSSQSYLPMLQIFENLQIHCCLLTKRREDHKPGPPSILINQPSAKARKAQARPACQAHLAPTTLIAAFMQSSSLRQIVSTAHSGQARSITSLRPSNAVVRLLALDWDAVCSLGLRTWLDAHSGLRRRQWLPFSDALHRRVRRVSRNPSRKDRVSDHQT</sequence>
<gene>
    <name evidence="1" type="ORF">CCHR01_19276</name>
</gene>
<reference evidence="1" key="1">
    <citation type="submission" date="2023-01" db="EMBL/GenBank/DDBJ databases">
        <title>Colletotrichum chrysophilum M932 genome sequence.</title>
        <authorList>
            <person name="Baroncelli R."/>
        </authorList>
    </citation>
    <scope>NUCLEOTIDE SEQUENCE</scope>
    <source>
        <strain evidence="1">M932</strain>
    </source>
</reference>
<dbReference type="Proteomes" id="UP001243330">
    <property type="component" value="Unassembled WGS sequence"/>
</dbReference>
<accession>A0AAD9A0V7</accession>
<dbReference type="EMBL" id="JAQOWY010000910">
    <property type="protein sequence ID" value="KAK1838102.1"/>
    <property type="molecule type" value="Genomic_DNA"/>
</dbReference>